<dbReference type="Proteomes" id="UP001375743">
    <property type="component" value="Unassembled WGS sequence"/>
</dbReference>
<protein>
    <submittedName>
        <fullName evidence="6">Outer membrane protein assembly factor BamE</fullName>
    </submittedName>
</protein>
<evidence type="ECO:0000313" key="6">
    <source>
        <dbReference type="EMBL" id="MEK0084737.1"/>
    </source>
</evidence>
<reference evidence="6 7" key="1">
    <citation type="submission" date="2024-01" db="EMBL/GenBank/DDBJ databases">
        <title>Multi-omics insights into the function and evolution of sodium benzoate biodegradation pathways in Benzoatithermus flavus gen. nov., sp. nov. from hot spring.</title>
        <authorList>
            <person name="Hu C.-J."/>
            <person name="Li W.-J."/>
        </authorList>
    </citation>
    <scope>NUCLEOTIDE SEQUENCE [LARGE SCALE GENOMIC DNA]</scope>
    <source>
        <strain evidence="6 7">SYSU G07066</strain>
    </source>
</reference>
<proteinExistence type="predicted"/>
<name>A0ABU8XXS4_9PROT</name>
<keyword evidence="7" id="KW-1185">Reference proteome</keyword>
<comment type="caution">
    <text evidence="6">The sequence shown here is derived from an EMBL/GenBank/DDBJ whole genome shotgun (WGS) entry which is preliminary data.</text>
</comment>
<dbReference type="InterPro" id="IPR026592">
    <property type="entry name" value="BamE"/>
</dbReference>
<dbReference type="PROSITE" id="PS51257">
    <property type="entry name" value="PROKAR_LIPOPROTEIN"/>
    <property type="match status" value="1"/>
</dbReference>
<evidence type="ECO:0000259" key="5">
    <source>
        <dbReference type="Pfam" id="PF04355"/>
    </source>
</evidence>
<sequence>MQKQSGKLVRHVLAAAAAVLLAAACQPTINTHGHEVDTTQLSQIKPGVTSREEVARLLGSPSTKGTFEKESWFYISQRNEAKSFYQDKVTEQDVVRIDFDANGIVTNVSAHGLELAQAIEPDPNKTRTMGNELTVLQQFVGNIGRFNSSPELRQQGPVGR</sequence>
<evidence type="ECO:0000256" key="1">
    <source>
        <dbReference type="ARBA" id="ARBA00022729"/>
    </source>
</evidence>
<feature type="signal peptide" evidence="4">
    <location>
        <begin position="1"/>
        <end position="22"/>
    </location>
</feature>
<keyword evidence="2" id="KW-0472">Membrane</keyword>
<keyword evidence="3" id="KW-0998">Cell outer membrane</keyword>
<dbReference type="Gene3D" id="3.30.1450.10">
    <property type="match status" value="1"/>
</dbReference>
<dbReference type="Pfam" id="PF04355">
    <property type="entry name" value="BamE"/>
    <property type="match status" value="1"/>
</dbReference>
<dbReference type="InterPro" id="IPR037873">
    <property type="entry name" value="BamE-like"/>
</dbReference>
<evidence type="ECO:0000313" key="7">
    <source>
        <dbReference type="Proteomes" id="UP001375743"/>
    </source>
</evidence>
<dbReference type="PANTHER" id="PTHR37482:SF1">
    <property type="entry name" value="OUTER MEMBRANE PROTEIN ASSEMBLY FACTOR BAME"/>
    <property type="match status" value="1"/>
</dbReference>
<evidence type="ECO:0000256" key="4">
    <source>
        <dbReference type="SAM" id="SignalP"/>
    </source>
</evidence>
<dbReference type="RefSeq" id="WP_418160582.1">
    <property type="nucleotide sequence ID" value="NZ_JBBLZC010000017.1"/>
</dbReference>
<feature type="chain" id="PRO_5046788034" evidence="4">
    <location>
        <begin position="23"/>
        <end position="160"/>
    </location>
</feature>
<accession>A0ABU8XXS4</accession>
<dbReference type="InterPro" id="IPR007450">
    <property type="entry name" value="BamE_dom"/>
</dbReference>
<dbReference type="EMBL" id="JBBLZC010000017">
    <property type="protein sequence ID" value="MEK0084737.1"/>
    <property type="molecule type" value="Genomic_DNA"/>
</dbReference>
<dbReference type="PANTHER" id="PTHR37482">
    <property type="entry name" value="OUTER MEMBRANE PROTEIN ASSEMBLY FACTOR BAME"/>
    <property type="match status" value="1"/>
</dbReference>
<keyword evidence="1 4" id="KW-0732">Signal</keyword>
<organism evidence="6 7">
    <name type="scientific">Benzoatithermus flavus</name>
    <dbReference type="NCBI Taxonomy" id="3108223"/>
    <lineage>
        <taxon>Bacteria</taxon>
        <taxon>Pseudomonadati</taxon>
        <taxon>Pseudomonadota</taxon>
        <taxon>Alphaproteobacteria</taxon>
        <taxon>Geminicoccales</taxon>
        <taxon>Geminicoccaceae</taxon>
        <taxon>Benzoatithermus</taxon>
    </lineage>
</organism>
<feature type="domain" description="Outer membrane protein assembly factor BamE" evidence="5">
    <location>
        <begin position="33"/>
        <end position="108"/>
    </location>
</feature>
<gene>
    <name evidence="6" type="primary">bamE</name>
    <name evidence="6" type="ORF">U1T56_16410</name>
</gene>
<evidence type="ECO:0000256" key="2">
    <source>
        <dbReference type="ARBA" id="ARBA00023136"/>
    </source>
</evidence>
<evidence type="ECO:0000256" key="3">
    <source>
        <dbReference type="ARBA" id="ARBA00023237"/>
    </source>
</evidence>